<dbReference type="AlphaFoldDB" id="A0AAD9IVS5"/>
<evidence type="ECO:0000313" key="4">
    <source>
        <dbReference type="Proteomes" id="UP001208570"/>
    </source>
</evidence>
<sequence>MAAKLLFVVFVAIALVGWTAAYPPMYNRQFTSQFPRLFQAACLVKNATSGEVLQNEECSCGDQTVACDVGPIAHYGMEMTFCNKLDDQSDDQLYILQFGCLTGEDQNCGTGTFCDIGPLTYGGTEYFICRFASSVSADVEDMCKPDVTFTQPPAWGLGRQFGRGAGRWVAMGGQGNPPQGQPGMGRGWRWNQGNMPVNPQQNLPDGQQQWQPGMGPGWRWNQGTDGVQGSYQGMPAGGAQPWGQGMGRRGGRRNW</sequence>
<reference evidence="3" key="1">
    <citation type="journal article" date="2023" name="Mol. Biol. Evol.">
        <title>Third-Generation Sequencing Reveals the Adaptive Role of the Epigenome in Three Deep-Sea Polychaetes.</title>
        <authorList>
            <person name="Perez M."/>
            <person name="Aroh O."/>
            <person name="Sun Y."/>
            <person name="Lan Y."/>
            <person name="Juniper S.K."/>
            <person name="Young C.R."/>
            <person name="Angers B."/>
            <person name="Qian P.Y."/>
        </authorList>
    </citation>
    <scope>NUCLEOTIDE SEQUENCE</scope>
    <source>
        <strain evidence="3">P08H-3</strain>
    </source>
</reference>
<dbReference type="Proteomes" id="UP001208570">
    <property type="component" value="Unassembled WGS sequence"/>
</dbReference>
<feature type="chain" id="PRO_5041991038" evidence="2">
    <location>
        <begin position="22"/>
        <end position="255"/>
    </location>
</feature>
<keyword evidence="2" id="KW-0732">Signal</keyword>
<gene>
    <name evidence="3" type="ORF">LSH36_1150g00020</name>
</gene>
<proteinExistence type="predicted"/>
<accession>A0AAD9IVS5</accession>
<dbReference type="EMBL" id="JAODUP010001150">
    <property type="protein sequence ID" value="KAK2141165.1"/>
    <property type="molecule type" value="Genomic_DNA"/>
</dbReference>
<feature type="signal peptide" evidence="2">
    <location>
        <begin position="1"/>
        <end position="21"/>
    </location>
</feature>
<comment type="caution">
    <text evidence="3">The sequence shown here is derived from an EMBL/GenBank/DDBJ whole genome shotgun (WGS) entry which is preliminary data.</text>
</comment>
<name>A0AAD9IVS5_9ANNE</name>
<feature type="region of interest" description="Disordered" evidence="1">
    <location>
        <begin position="235"/>
        <end position="255"/>
    </location>
</feature>
<evidence type="ECO:0000256" key="1">
    <source>
        <dbReference type="SAM" id="MobiDB-lite"/>
    </source>
</evidence>
<protein>
    <submittedName>
        <fullName evidence="3">Uncharacterized protein</fullName>
    </submittedName>
</protein>
<organism evidence="3 4">
    <name type="scientific">Paralvinella palmiformis</name>
    <dbReference type="NCBI Taxonomy" id="53620"/>
    <lineage>
        <taxon>Eukaryota</taxon>
        <taxon>Metazoa</taxon>
        <taxon>Spiralia</taxon>
        <taxon>Lophotrochozoa</taxon>
        <taxon>Annelida</taxon>
        <taxon>Polychaeta</taxon>
        <taxon>Sedentaria</taxon>
        <taxon>Canalipalpata</taxon>
        <taxon>Terebellida</taxon>
        <taxon>Terebelliformia</taxon>
        <taxon>Alvinellidae</taxon>
        <taxon>Paralvinella</taxon>
    </lineage>
</organism>
<keyword evidence="4" id="KW-1185">Reference proteome</keyword>
<evidence type="ECO:0000256" key="2">
    <source>
        <dbReference type="SAM" id="SignalP"/>
    </source>
</evidence>
<evidence type="ECO:0000313" key="3">
    <source>
        <dbReference type="EMBL" id="KAK2141165.1"/>
    </source>
</evidence>